<evidence type="ECO:0000256" key="10">
    <source>
        <dbReference type="RuleBase" id="RU363130"/>
    </source>
</evidence>
<dbReference type="PROSITE" id="PS00822">
    <property type="entry name" value="CYTO_HEME_LYASE_2"/>
    <property type="match status" value="1"/>
</dbReference>
<comment type="subcellular location">
    <subcellularLocation>
        <location evidence="1 10">Mitochondrion inner membrane</location>
    </subcellularLocation>
</comment>
<evidence type="ECO:0000313" key="13">
    <source>
        <dbReference type="Proteomes" id="UP001362899"/>
    </source>
</evidence>
<evidence type="ECO:0000256" key="11">
    <source>
        <dbReference type="SAM" id="MobiDB-lite"/>
    </source>
</evidence>
<comment type="caution">
    <text evidence="12">The sequence shown here is derived from an EMBL/GenBank/DDBJ whole genome shotgun (WGS) entry which is preliminary data.</text>
</comment>
<proteinExistence type="inferred from homology"/>
<keyword evidence="4 10" id="KW-0479">Metal-binding</keyword>
<feature type="region of interest" description="Disordered" evidence="11">
    <location>
        <begin position="20"/>
        <end position="45"/>
    </location>
</feature>
<evidence type="ECO:0000256" key="9">
    <source>
        <dbReference type="ARBA" id="ARBA00023239"/>
    </source>
</evidence>
<gene>
    <name evidence="12" type="ORF">DASB73_040130</name>
</gene>
<comment type="catalytic activity">
    <reaction evidence="10">
        <text>holo-[cytochrome c] = apo-[cytochrome c] + heme b</text>
        <dbReference type="Rhea" id="RHEA:22648"/>
        <dbReference type="Rhea" id="RHEA-COMP:10725"/>
        <dbReference type="Rhea" id="RHEA-COMP:10726"/>
        <dbReference type="ChEBI" id="CHEBI:29950"/>
        <dbReference type="ChEBI" id="CHEBI:60344"/>
        <dbReference type="ChEBI" id="CHEBI:83739"/>
        <dbReference type="EC" id="4.4.1.17"/>
    </reaction>
</comment>
<comment type="function">
    <text evidence="10">Lyase that catalyzes the covalent linking of the heme group to the cytochrome C apoprotein to produce the mature functional cytochrome.</text>
</comment>
<evidence type="ECO:0000256" key="4">
    <source>
        <dbReference type="ARBA" id="ARBA00022723"/>
    </source>
</evidence>
<dbReference type="AlphaFoldDB" id="A0AAV5RNE8"/>
<sequence length="214" mass="24069">MPEESGLSACPVAGVESNAAEGCPVHKPQSQPQSGCPVPHGNSEAVADQPVVTGLNSARTASSIPKKDGTLWEYPSEEQFYKAMQRKHMSPDAGDMPVIIPIHNAVNEKCWQEILEWEKLAQRTPCDPKLIQFTGTKKLSPRAVWNMALGAQRPFDRHDWVVDRCGQNIDYVIDFYTGKADPNNPLKQSFYLDVRPKLNSLEGIKMRFWKYWSK</sequence>
<keyword evidence="8 10" id="KW-0472">Membrane</keyword>
<keyword evidence="13" id="KW-1185">Reference proteome</keyword>
<evidence type="ECO:0000256" key="3">
    <source>
        <dbReference type="ARBA" id="ARBA00022617"/>
    </source>
</evidence>
<keyword evidence="3 10" id="KW-0349">Heme</keyword>
<evidence type="ECO:0000256" key="7">
    <source>
        <dbReference type="ARBA" id="ARBA00023128"/>
    </source>
</evidence>
<accession>A0AAV5RNE8</accession>
<dbReference type="GO" id="GO:0005743">
    <property type="term" value="C:mitochondrial inner membrane"/>
    <property type="evidence" value="ECO:0007669"/>
    <property type="project" value="UniProtKB-SubCell"/>
</dbReference>
<evidence type="ECO:0000256" key="8">
    <source>
        <dbReference type="ARBA" id="ARBA00023136"/>
    </source>
</evidence>
<dbReference type="PANTHER" id="PTHR12743">
    <property type="entry name" value="CYTOCHROME C1 HEME LYASE"/>
    <property type="match status" value="1"/>
</dbReference>
<reference evidence="12 13" key="1">
    <citation type="journal article" date="2023" name="Elife">
        <title>Identification of key yeast species and microbe-microbe interactions impacting larval growth of Drosophila in the wild.</title>
        <authorList>
            <person name="Mure A."/>
            <person name="Sugiura Y."/>
            <person name="Maeda R."/>
            <person name="Honda K."/>
            <person name="Sakurai N."/>
            <person name="Takahashi Y."/>
            <person name="Watada M."/>
            <person name="Katoh T."/>
            <person name="Gotoh A."/>
            <person name="Gotoh Y."/>
            <person name="Taniguchi I."/>
            <person name="Nakamura K."/>
            <person name="Hayashi T."/>
            <person name="Katayama T."/>
            <person name="Uemura T."/>
            <person name="Hattori Y."/>
        </authorList>
    </citation>
    <scope>NUCLEOTIDE SEQUENCE [LARGE SCALE GENOMIC DNA]</scope>
    <source>
        <strain evidence="12 13">SB-73</strain>
    </source>
</reference>
<name>A0AAV5RNE8_STABA</name>
<dbReference type="InterPro" id="IPR000511">
    <property type="entry name" value="Holocyt_c/c1_synthase"/>
</dbReference>
<evidence type="ECO:0000256" key="1">
    <source>
        <dbReference type="ARBA" id="ARBA00004273"/>
    </source>
</evidence>
<dbReference type="GO" id="GO:0046872">
    <property type="term" value="F:metal ion binding"/>
    <property type="evidence" value="ECO:0007669"/>
    <property type="project" value="UniProtKB-KW"/>
</dbReference>
<keyword evidence="6 10" id="KW-0408">Iron</keyword>
<keyword evidence="7 10" id="KW-0496">Mitochondrion</keyword>
<dbReference type="PANTHER" id="PTHR12743:SF0">
    <property type="entry name" value="HOLOCYTOCHROME C-TYPE SYNTHASE"/>
    <property type="match status" value="1"/>
</dbReference>
<keyword evidence="9 10" id="KW-0456">Lyase</keyword>
<dbReference type="GO" id="GO:0004408">
    <property type="term" value="F:holocytochrome-c synthase activity"/>
    <property type="evidence" value="ECO:0007669"/>
    <property type="project" value="UniProtKB-EC"/>
</dbReference>
<dbReference type="Proteomes" id="UP001362899">
    <property type="component" value="Unassembled WGS sequence"/>
</dbReference>
<keyword evidence="5 10" id="KW-0999">Mitochondrion inner membrane</keyword>
<protein>
    <recommendedName>
        <fullName evidence="10">Holocytochrome c-type synthase</fullName>
        <ecNumber evidence="10">4.4.1.17</ecNumber>
    </recommendedName>
</protein>
<evidence type="ECO:0000313" key="12">
    <source>
        <dbReference type="EMBL" id="GMM53050.1"/>
    </source>
</evidence>
<dbReference type="PROSITE" id="PS00821">
    <property type="entry name" value="CYTO_HEME_LYASE_1"/>
    <property type="match status" value="1"/>
</dbReference>
<evidence type="ECO:0000256" key="6">
    <source>
        <dbReference type="ARBA" id="ARBA00023004"/>
    </source>
</evidence>
<dbReference type="EMBL" id="BTGC01000008">
    <property type="protein sequence ID" value="GMM53050.1"/>
    <property type="molecule type" value="Genomic_DNA"/>
</dbReference>
<dbReference type="EC" id="4.4.1.17" evidence="10"/>
<organism evidence="12 13">
    <name type="scientific">Starmerella bacillaris</name>
    <name type="common">Yeast</name>
    <name type="synonym">Candida zemplinina</name>
    <dbReference type="NCBI Taxonomy" id="1247836"/>
    <lineage>
        <taxon>Eukaryota</taxon>
        <taxon>Fungi</taxon>
        <taxon>Dikarya</taxon>
        <taxon>Ascomycota</taxon>
        <taxon>Saccharomycotina</taxon>
        <taxon>Dipodascomycetes</taxon>
        <taxon>Dipodascales</taxon>
        <taxon>Trichomonascaceae</taxon>
        <taxon>Starmerella</taxon>
    </lineage>
</organism>
<evidence type="ECO:0000256" key="5">
    <source>
        <dbReference type="ARBA" id="ARBA00022792"/>
    </source>
</evidence>
<dbReference type="Pfam" id="PF01265">
    <property type="entry name" value="Cyto_heme_lyase"/>
    <property type="match status" value="1"/>
</dbReference>
<comment type="similarity">
    <text evidence="2 10">Belongs to the cytochrome c-type heme lyase family.</text>
</comment>
<evidence type="ECO:0000256" key="2">
    <source>
        <dbReference type="ARBA" id="ARBA00007255"/>
    </source>
</evidence>